<dbReference type="Gene3D" id="1.10.1040.10">
    <property type="entry name" value="N-(1-d-carboxylethyl)-l-norvaline Dehydrogenase, domain 2"/>
    <property type="match status" value="2"/>
</dbReference>
<keyword evidence="4" id="KW-1185">Reference proteome</keyword>
<evidence type="ECO:0000259" key="2">
    <source>
        <dbReference type="Pfam" id="PF14833"/>
    </source>
</evidence>
<dbReference type="InterPro" id="IPR036291">
    <property type="entry name" value="NAD(P)-bd_dom_sf"/>
</dbReference>
<gene>
    <name evidence="3" type="ORF">OEA41_003414</name>
</gene>
<dbReference type="SUPFAM" id="SSF48179">
    <property type="entry name" value="6-phosphogluconate dehydrogenase C-terminal domain-like"/>
    <property type="match status" value="2"/>
</dbReference>
<dbReference type="Gene3D" id="3.40.50.720">
    <property type="entry name" value="NAD(P)-binding Rossmann-like Domain"/>
    <property type="match status" value="1"/>
</dbReference>
<sequence length="405" mass="43358">MTSAKPKLVFAGLGAMGYGMASHLLKSGFSVIGYDVYQPAMERLVAEGGQSASTPREAAMGVEFFVCMVANSLQATPLLFHPDTGAVEALPKNASILMCSTVAPAYIDEVKRCLHEIGRSDIRLIDSPVSGGTARAANGTLSIFSSGEENYLSNAHTILQCLSGKLYKVPGGLGGGSKAKLIHQIFAGVNIAMASEAMGLTAAAGLNTQETFDELKYGEGESWMFNNRVPHMLDPTLPPYSAITIIAKDVGIITSTARDFKFPLPMISTAEQLYLTAISAGWGKEDDCVMTRLYLPGRPELVMQRAKAIDDTRSTDLTVDDIKDLMGGVHLAAMAEAMSFCEHLGIDTNLMYDIVSNAAGASAIFLKTFADMQKGNWKLRSVASVEEIRDRLVSIISLMSEAIGY</sequence>
<dbReference type="PANTHER" id="PTHR43060:SF17">
    <property type="entry name" value="L-THREONATE DEHYDROGENASE"/>
    <property type="match status" value="1"/>
</dbReference>
<evidence type="ECO:0000313" key="3">
    <source>
        <dbReference type="EMBL" id="KAK3171330.1"/>
    </source>
</evidence>
<dbReference type="Proteomes" id="UP001276659">
    <property type="component" value="Unassembled WGS sequence"/>
</dbReference>
<dbReference type="GO" id="GO:0050661">
    <property type="term" value="F:NADP binding"/>
    <property type="evidence" value="ECO:0007669"/>
    <property type="project" value="InterPro"/>
</dbReference>
<organism evidence="3 4">
    <name type="scientific">Lepraria neglecta</name>
    <dbReference type="NCBI Taxonomy" id="209136"/>
    <lineage>
        <taxon>Eukaryota</taxon>
        <taxon>Fungi</taxon>
        <taxon>Dikarya</taxon>
        <taxon>Ascomycota</taxon>
        <taxon>Pezizomycotina</taxon>
        <taxon>Lecanoromycetes</taxon>
        <taxon>OSLEUM clade</taxon>
        <taxon>Lecanoromycetidae</taxon>
        <taxon>Lecanorales</taxon>
        <taxon>Lecanorineae</taxon>
        <taxon>Stereocaulaceae</taxon>
        <taxon>Lepraria</taxon>
    </lineage>
</organism>
<reference evidence="3" key="1">
    <citation type="submission" date="2022-11" db="EMBL/GenBank/DDBJ databases">
        <title>Chromosomal genome sequence assembly and mating type (MAT) locus characterization of the leprose asexual lichenized fungus Lepraria neglecta (Nyl.) Erichsen.</title>
        <authorList>
            <person name="Allen J.L."/>
            <person name="Pfeffer B."/>
        </authorList>
    </citation>
    <scope>NUCLEOTIDE SEQUENCE</scope>
    <source>
        <strain evidence="3">Allen 5258</strain>
    </source>
</reference>
<dbReference type="GO" id="GO:0051287">
    <property type="term" value="F:NAD binding"/>
    <property type="evidence" value="ECO:0007669"/>
    <property type="project" value="InterPro"/>
</dbReference>
<evidence type="ECO:0000313" key="4">
    <source>
        <dbReference type="Proteomes" id="UP001276659"/>
    </source>
</evidence>
<dbReference type="InterPro" id="IPR006115">
    <property type="entry name" value="6PGDH_NADP-bd"/>
</dbReference>
<proteinExistence type="predicted"/>
<dbReference type="PANTHER" id="PTHR43060">
    <property type="entry name" value="3-HYDROXYISOBUTYRATE DEHYDROGENASE-LIKE 1, MITOCHONDRIAL-RELATED"/>
    <property type="match status" value="1"/>
</dbReference>
<accession>A0AAD9Z4M1</accession>
<dbReference type="SUPFAM" id="SSF51735">
    <property type="entry name" value="NAD(P)-binding Rossmann-fold domains"/>
    <property type="match status" value="1"/>
</dbReference>
<evidence type="ECO:0000259" key="1">
    <source>
        <dbReference type="Pfam" id="PF03446"/>
    </source>
</evidence>
<protein>
    <recommendedName>
        <fullName evidence="5">3-hydroxyisobutyrate dehydrogenase</fullName>
    </recommendedName>
</protein>
<comment type="caution">
    <text evidence="3">The sequence shown here is derived from an EMBL/GenBank/DDBJ whole genome shotgun (WGS) entry which is preliminary data.</text>
</comment>
<feature type="domain" description="6-phosphogluconate dehydrogenase NADP-binding" evidence="1">
    <location>
        <begin position="8"/>
        <end position="167"/>
    </location>
</feature>
<feature type="domain" description="3-hydroxyisobutyrate dehydrogenase-like NAD-binding" evidence="2">
    <location>
        <begin position="324"/>
        <end position="378"/>
    </location>
</feature>
<dbReference type="AlphaFoldDB" id="A0AAD9Z4M1"/>
<name>A0AAD9Z4M1_9LECA</name>
<feature type="domain" description="3-hydroxyisobutyrate dehydrogenase-like NAD-binding" evidence="2">
    <location>
        <begin position="174"/>
        <end position="294"/>
    </location>
</feature>
<evidence type="ECO:0008006" key="5">
    <source>
        <dbReference type="Google" id="ProtNLM"/>
    </source>
</evidence>
<dbReference type="EMBL" id="JASNWA010000008">
    <property type="protein sequence ID" value="KAK3171330.1"/>
    <property type="molecule type" value="Genomic_DNA"/>
</dbReference>
<dbReference type="InterPro" id="IPR029154">
    <property type="entry name" value="HIBADH-like_NADP-bd"/>
</dbReference>
<dbReference type="Pfam" id="PF03446">
    <property type="entry name" value="NAD_binding_2"/>
    <property type="match status" value="1"/>
</dbReference>
<dbReference type="InterPro" id="IPR013328">
    <property type="entry name" value="6PGD_dom2"/>
</dbReference>
<dbReference type="InterPro" id="IPR008927">
    <property type="entry name" value="6-PGluconate_DH-like_C_sf"/>
</dbReference>
<dbReference type="Pfam" id="PF14833">
    <property type="entry name" value="NAD_binding_11"/>
    <property type="match status" value="2"/>
</dbReference>